<dbReference type="PANTHER" id="PTHR26451:SF869">
    <property type="entry name" value="OLFACTORY RECEPTOR 530-RELATED"/>
    <property type="match status" value="1"/>
</dbReference>
<evidence type="ECO:0000256" key="4">
    <source>
        <dbReference type="ARBA" id="ARBA00023136"/>
    </source>
</evidence>
<dbReference type="Proteomes" id="UP000261600">
    <property type="component" value="Unplaced"/>
</dbReference>
<evidence type="ECO:0000256" key="1">
    <source>
        <dbReference type="ARBA" id="ARBA00004141"/>
    </source>
</evidence>
<reference evidence="8" key="2">
    <citation type="submission" date="2025-09" db="UniProtKB">
        <authorList>
            <consortium name="Ensembl"/>
        </authorList>
    </citation>
    <scope>IDENTIFICATION</scope>
</reference>
<feature type="domain" description="G-protein coupled receptors family 1 profile" evidence="7">
    <location>
        <begin position="42"/>
        <end position="280"/>
    </location>
</feature>
<dbReference type="Gene3D" id="1.20.1070.10">
    <property type="entry name" value="Rhodopsin 7-helix transmembrane proteins"/>
    <property type="match status" value="1"/>
</dbReference>
<evidence type="ECO:0000313" key="9">
    <source>
        <dbReference type="Proteomes" id="UP000261600"/>
    </source>
</evidence>
<dbReference type="GO" id="GO:0016020">
    <property type="term" value="C:membrane"/>
    <property type="evidence" value="ECO:0007669"/>
    <property type="project" value="UniProtKB-SubCell"/>
</dbReference>
<dbReference type="SUPFAM" id="SSF81321">
    <property type="entry name" value="Family A G protein-coupled receptor-like"/>
    <property type="match status" value="1"/>
</dbReference>
<keyword evidence="4 6" id="KW-0472">Membrane</keyword>
<feature type="transmembrane region" description="Helical" evidence="6">
    <location>
        <begin position="262"/>
        <end position="282"/>
    </location>
</feature>
<sequence length="311" mass="35712">MSSPPSTLLNPDLEKNITFVCPAYFILSGFIGIPDMKYYYVFLFFVYIVSVLENTLRTPKYNAVFNLAFADLFGSSAVVPKVFDIFQFDHPYILYNDCFIFMFFCYIISNNLIALAYDRLIAISFPLHYQVKVTHRFMFSLIAFSWLFASSVVVIVVVPLTTLSYCKSVVINSYFCDYSCSENVLTLFTGHSVSVLMLWLPLLFIISCYSYIGYALSKVAAVKERVKAFKTCMSHLSLVAIYFLPVMFTFALNEYIDASTRLINMCLTAVFPPMLNPIIYVLQTQEIRLFVKKLLKIKKQPRNTVKKAILK</sequence>
<dbReference type="Ensembl" id="ENSMALT00000001004.1">
    <property type="protein sequence ID" value="ENSMALP00000000963.1"/>
    <property type="gene ID" value="ENSMALG00000000698.1"/>
</dbReference>
<dbReference type="GO" id="GO:0004930">
    <property type="term" value="F:G protein-coupled receptor activity"/>
    <property type="evidence" value="ECO:0007669"/>
    <property type="project" value="InterPro"/>
</dbReference>
<keyword evidence="2 6" id="KW-0812">Transmembrane</keyword>
<organism evidence="8 9">
    <name type="scientific">Monopterus albus</name>
    <name type="common">Swamp eel</name>
    <dbReference type="NCBI Taxonomy" id="43700"/>
    <lineage>
        <taxon>Eukaryota</taxon>
        <taxon>Metazoa</taxon>
        <taxon>Chordata</taxon>
        <taxon>Craniata</taxon>
        <taxon>Vertebrata</taxon>
        <taxon>Euteleostomi</taxon>
        <taxon>Actinopterygii</taxon>
        <taxon>Neopterygii</taxon>
        <taxon>Teleostei</taxon>
        <taxon>Neoteleostei</taxon>
        <taxon>Acanthomorphata</taxon>
        <taxon>Anabantaria</taxon>
        <taxon>Synbranchiformes</taxon>
        <taxon>Synbranchidae</taxon>
        <taxon>Monopterus</taxon>
    </lineage>
</organism>
<feature type="transmembrane region" description="Helical" evidence="6">
    <location>
        <begin position="137"/>
        <end position="160"/>
    </location>
</feature>
<dbReference type="PANTHER" id="PTHR26451">
    <property type="entry name" value="G_PROTEIN_RECEP_F1_2 DOMAIN-CONTAINING PROTEIN"/>
    <property type="match status" value="1"/>
</dbReference>
<evidence type="ECO:0000313" key="8">
    <source>
        <dbReference type="Ensembl" id="ENSMALP00000000963.1"/>
    </source>
</evidence>
<dbReference type="PRINTS" id="PR00245">
    <property type="entry name" value="OLFACTORYR"/>
</dbReference>
<feature type="transmembrane region" description="Helical" evidence="6">
    <location>
        <begin position="196"/>
        <end position="216"/>
    </location>
</feature>
<feature type="transmembrane region" description="Helical" evidence="6">
    <location>
        <begin position="63"/>
        <end position="80"/>
    </location>
</feature>
<dbReference type="InterPro" id="IPR017452">
    <property type="entry name" value="GPCR_Rhodpsn_7TM"/>
</dbReference>
<keyword evidence="5" id="KW-0807">Transducer</keyword>
<feature type="transmembrane region" description="Helical" evidence="6">
    <location>
        <begin position="236"/>
        <end position="256"/>
    </location>
</feature>
<dbReference type="Pfam" id="PF13853">
    <property type="entry name" value="7tm_4"/>
    <property type="match status" value="1"/>
</dbReference>
<dbReference type="GO" id="GO:0005549">
    <property type="term" value="F:odorant binding"/>
    <property type="evidence" value="ECO:0007669"/>
    <property type="project" value="TreeGrafter"/>
</dbReference>
<evidence type="ECO:0000256" key="6">
    <source>
        <dbReference type="SAM" id="Phobius"/>
    </source>
</evidence>
<dbReference type="AlphaFoldDB" id="A0A3Q3IBE2"/>
<evidence type="ECO:0000256" key="2">
    <source>
        <dbReference type="ARBA" id="ARBA00022692"/>
    </source>
</evidence>
<name>A0A3Q3IBE2_MONAL</name>
<evidence type="ECO:0000256" key="5">
    <source>
        <dbReference type="ARBA" id="ARBA00023224"/>
    </source>
</evidence>
<keyword evidence="9" id="KW-1185">Reference proteome</keyword>
<reference evidence="8" key="1">
    <citation type="submission" date="2025-08" db="UniProtKB">
        <authorList>
            <consortium name="Ensembl"/>
        </authorList>
    </citation>
    <scope>IDENTIFICATION</scope>
</reference>
<feature type="transmembrane region" description="Helical" evidence="6">
    <location>
        <begin position="92"/>
        <end position="117"/>
    </location>
</feature>
<dbReference type="InterPro" id="IPR052921">
    <property type="entry name" value="GPCR1_Superfamily_Member"/>
</dbReference>
<comment type="subcellular location">
    <subcellularLocation>
        <location evidence="1">Membrane</location>
        <topology evidence="1">Multi-pass membrane protein</topology>
    </subcellularLocation>
</comment>
<dbReference type="PRINTS" id="PR00237">
    <property type="entry name" value="GPCRRHODOPSN"/>
</dbReference>
<keyword evidence="3 6" id="KW-1133">Transmembrane helix</keyword>
<evidence type="ECO:0000256" key="3">
    <source>
        <dbReference type="ARBA" id="ARBA00022989"/>
    </source>
</evidence>
<proteinExistence type="predicted"/>
<dbReference type="GO" id="GO:0004984">
    <property type="term" value="F:olfactory receptor activity"/>
    <property type="evidence" value="ECO:0007669"/>
    <property type="project" value="InterPro"/>
</dbReference>
<protein>
    <recommendedName>
        <fullName evidence="7">G-protein coupled receptors family 1 profile domain-containing protein</fullName>
    </recommendedName>
</protein>
<accession>A0A3Q3IBE2</accession>
<dbReference type="PROSITE" id="PS50262">
    <property type="entry name" value="G_PROTEIN_RECEP_F1_2"/>
    <property type="match status" value="1"/>
</dbReference>
<dbReference type="InterPro" id="IPR000276">
    <property type="entry name" value="GPCR_Rhodpsn"/>
</dbReference>
<evidence type="ECO:0000259" key="7">
    <source>
        <dbReference type="PROSITE" id="PS50262"/>
    </source>
</evidence>
<dbReference type="InterPro" id="IPR000725">
    <property type="entry name" value="Olfact_rcpt"/>
</dbReference>